<keyword evidence="2" id="KW-1185">Reference proteome</keyword>
<organism evidence="1 2">
    <name type="scientific">Paenibacillus antarcticus</name>
    <dbReference type="NCBI Taxonomy" id="253703"/>
    <lineage>
        <taxon>Bacteria</taxon>
        <taxon>Bacillati</taxon>
        <taxon>Bacillota</taxon>
        <taxon>Bacilli</taxon>
        <taxon>Bacillales</taxon>
        <taxon>Paenibacillaceae</taxon>
        <taxon>Paenibacillus</taxon>
    </lineage>
</organism>
<reference evidence="1 2" key="1">
    <citation type="submission" date="2016-03" db="EMBL/GenBank/DDBJ databases">
        <title>Draft genome sequence of Paenibacillus antarcticus CECT 5836.</title>
        <authorList>
            <person name="Shin S.-K."/>
            <person name="Yi H."/>
        </authorList>
    </citation>
    <scope>NUCLEOTIDE SEQUENCE [LARGE SCALE GENOMIC DNA]</scope>
    <source>
        <strain evidence="1 2">CECT 5836</strain>
    </source>
</reference>
<name>A0A168JXZ0_9BACL</name>
<dbReference type="Proteomes" id="UP000077355">
    <property type="component" value="Unassembled WGS sequence"/>
</dbReference>
<dbReference type="EMBL" id="LVJI01000048">
    <property type="protein sequence ID" value="OAB41252.1"/>
    <property type="molecule type" value="Genomic_DNA"/>
</dbReference>
<protein>
    <submittedName>
        <fullName evidence="1">Uncharacterized protein</fullName>
    </submittedName>
</protein>
<sequence length="238" mass="27263">MNNTLFFGSCDISDLLQYTCKILSTTGNRVLLVDNTLEQFIYYGSQIHHGELKLTENDGFEITNGFLKLSDLEGFLTTNEKYDQVIIHCNDPQFLSKSDLHKFNKKYVAVNNERIVLEKTVKFLNELFSSKGIDDGPIQLTKLVVNQVSCDIAEDYLESVLGKFPIAWADESFEMMFDENDFVSKINNQHSGQSDINHLSRLFKKTLIKLSEDISGLDNKEIKSAFKQAKRRKIVWGK</sequence>
<dbReference type="RefSeq" id="WP_068652842.1">
    <property type="nucleotide sequence ID" value="NZ_CP043611.1"/>
</dbReference>
<accession>A0A168JXZ0</accession>
<dbReference type="AlphaFoldDB" id="A0A168JXZ0"/>
<proteinExistence type="predicted"/>
<gene>
    <name evidence="1" type="ORF">PBAT_22140</name>
</gene>
<evidence type="ECO:0000313" key="2">
    <source>
        <dbReference type="Proteomes" id="UP000077355"/>
    </source>
</evidence>
<dbReference type="OrthoDB" id="2610621at2"/>
<comment type="caution">
    <text evidence="1">The sequence shown here is derived from an EMBL/GenBank/DDBJ whole genome shotgun (WGS) entry which is preliminary data.</text>
</comment>
<evidence type="ECO:0000313" key="1">
    <source>
        <dbReference type="EMBL" id="OAB41252.1"/>
    </source>
</evidence>